<accession>A0A218XMZ9</accession>
<evidence type="ECO:0000313" key="2">
    <source>
        <dbReference type="Proteomes" id="UP000197138"/>
    </source>
</evidence>
<gene>
    <name evidence="1" type="ORF">CDL15_Pgr027272</name>
</gene>
<dbReference type="Proteomes" id="UP000197138">
    <property type="component" value="Unassembled WGS sequence"/>
</dbReference>
<comment type="caution">
    <text evidence="1">The sequence shown here is derived from an EMBL/GenBank/DDBJ whole genome shotgun (WGS) entry which is preliminary data.</text>
</comment>
<protein>
    <submittedName>
        <fullName evidence="1">Uncharacterized protein</fullName>
    </submittedName>
</protein>
<name>A0A218XMZ9_PUNGR</name>
<evidence type="ECO:0000313" key="1">
    <source>
        <dbReference type="EMBL" id="OWM86046.1"/>
    </source>
</evidence>
<organism evidence="1 2">
    <name type="scientific">Punica granatum</name>
    <name type="common">Pomegranate</name>
    <dbReference type="NCBI Taxonomy" id="22663"/>
    <lineage>
        <taxon>Eukaryota</taxon>
        <taxon>Viridiplantae</taxon>
        <taxon>Streptophyta</taxon>
        <taxon>Embryophyta</taxon>
        <taxon>Tracheophyta</taxon>
        <taxon>Spermatophyta</taxon>
        <taxon>Magnoliopsida</taxon>
        <taxon>eudicotyledons</taxon>
        <taxon>Gunneridae</taxon>
        <taxon>Pentapetalae</taxon>
        <taxon>rosids</taxon>
        <taxon>malvids</taxon>
        <taxon>Myrtales</taxon>
        <taxon>Lythraceae</taxon>
        <taxon>Punica</taxon>
    </lineage>
</organism>
<sequence>MSNYSCITVAPSDFKLKVWLETGIWGDPCAGMIFLEKNIIDIIVLPNFS</sequence>
<dbReference type="AlphaFoldDB" id="A0A218XMZ9"/>
<proteinExistence type="predicted"/>
<dbReference type="EMBL" id="MTKT01001094">
    <property type="protein sequence ID" value="OWM86046.1"/>
    <property type="molecule type" value="Genomic_DNA"/>
</dbReference>
<reference evidence="2" key="1">
    <citation type="journal article" date="2017" name="Plant J.">
        <title>The pomegranate (Punica granatum L.) genome and the genomics of punicalagin biosynthesis.</title>
        <authorList>
            <person name="Qin G."/>
            <person name="Xu C."/>
            <person name="Ming R."/>
            <person name="Tang H."/>
            <person name="Guyot R."/>
            <person name="Kramer E.M."/>
            <person name="Hu Y."/>
            <person name="Yi X."/>
            <person name="Qi Y."/>
            <person name="Xu X."/>
            <person name="Gao Z."/>
            <person name="Pan H."/>
            <person name="Jian J."/>
            <person name="Tian Y."/>
            <person name="Yue Z."/>
            <person name="Xu Y."/>
        </authorList>
    </citation>
    <scope>NUCLEOTIDE SEQUENCE [LARGE SCALE GENOMIC DNA]</scope>
    <source>
        <strain evidence="2">cv. Dabenzi</strain>
    </source>
</reference>